<dbReference type="Gene3D" id="3.30.710.10">
    <property type="entry name" value="Potassium Channel Kv1.1, Chain A"/>
    <property type="match status" value="1"/>
</dbReference>
<gene>
    <name evidence="1" type="ORF">KHLLAP_LOCUS1835</name>
</gene>
<dbReference type="Proteomes" id="UP001295740">
    <property type="component" value="Unassembled WGS sequence"/>
</dbReference>
<sequence length="349" mass="39640">MSSSQSQKPQAPRYESNKYCVCTSCINNDGGQCATLVELEKHLKTVGILTANDAQLTQILLPGPPTHDLTPCHTTLLAFFSGVMDRELRDNMSKGRSMSRIQFFNQKICADDMASLLTWCRTGRIHIDYDDSDFQDDRCRFERLWNLAAMLEMPEFANFCMRLILAKYSWNVLGASETPALDFQSAPYGPTGPLFVITNQLDVVRHSRLSAFIERLLTSRDPLQEDLVHAVSNGKREAYQNAWHDRLASNIQLNYRVAESRTVDESKVDNDPTNPELAGLFLVSVPDRDPDQFRLELSRQGYQTAKNTVAKTKYTQRTLCVPSRDKQVFYKAFEYDPADHRELGAAPPR</sequence>
<dbReference type="InterPro" id="IPR011333">
    <property type="entry name" value="SKP1/BTB/POZ_sf"/>
</dbReference>
<reference evidence="1" key="1">
    <citation type="submission" date="2023-10" db="EMBL/GenBank/DDBJ databases">
        <authorList>
            <person name="Hackl T."/>
        </authorList>
    </citation>
    <scope>NUCLEOTIDE SEQUENCE</scope>
</reference>
<dbReference type="EMBL" id="CAUWAG010000003">
    <property type="protein sequence ID" value="CAJ2501367.1"/>
    <property type="molecule type" value="Genomic_DNA"/>
</dbReference>
<evidence type="ECO:0000313" key="2">
    <source>
        <dbReference type="Proteomes" id="UP001295740"/>
    </source>
</evidence>
<name>A0AAI8VB21_9PEZI</name>
<comment type="caution">
    <text evidence="1">The sequence shown here is derived from an EMBL/GenBank/DDBJ whole genome shotgun (WGS) entry which is preliminary data.</text>
</comment>
<keyword evidence="2" id="KW-1185">Reference proteome</keyword>
<protein>
    <submittedName>
        <fullName evidence="1">Uu.00g042200.m01.CDS01</fullName>
    </submittedName>
</protein>
<dbReference type="SUPFAM" id="SSF54695">
    <property type="entry name" value="POZ domain"/>
    <property type="match status" value="1"/>
</dbReference>
<organism evidence="1 2">
    <name type="scientific">Anthostomella pinea</name>
    <dbReference type="NCBI Taxonomy" id="933095"/>
    <lineage>
        <taxon>Eukaryota</taxon>
        <taxon>Fungi</taxon>
        <taxon>Dikarya</taxon>
        <taxon>Ascomycota</taxon>
        <taxon>Pezizomycotina</taxon>
        <taxon>Sordariomycetes</taxon>
        <taxon>Xylariomycetidae</taxon>
        <taxon>Xylariales</taxon>
        <taxon>Xylariaceae</taxon>
        <taxon>Anthostomella</taxon>
    </lineage>
</organism>
<dbReference type="AlphaFoldDB" id="A0AAI8VB21"/>
<evidence type="ECO:0000313" key="1">
    <source>
        <dbReference type="EMBL" id="CAJ2501367.1"/>
    </source>
</evidence>
<proteinExistence type="predicted"/>
<accession>A0AAI8VB21</accession>